<dbReference type="Proteomes" id="UP000823613">
    <property type="component" value="Unassembled WGS sequence"/>
</dbReference>
<keyword evidence="1" id="KW-1133">Transmembrane helix</keyword>
<feature type="transmembrane region" description="Helical" evidence="1">
    <location>
        <begin position="342"/>
        <end position="362"/>
    </location>
</feature>
<feature type="transmembrane region" description="Helical" evidence="1">
    <location>
        <begin position="24"/>
        <end position="47"/>
    </location>
</feature>
<evidence type="ECO:0000313" key="3">
    <source>
        <dbReference type="Proteomes" id="UP000823613"/>
    </source>
</evidence>
<organism evidence="2 3">
    <name type="scientific">Candidatus Onthovivens merdipullorum</name>
    <dbReference type="NCBI Taxonomy" id="2840889"/>
    <lineage>
        <taxon>Bacteria</taxon>
        <taxon>Bacillati</taxon>
        <taxon>Bacillota</taxon>
        <taxon>Bacilli</taxon>
        <taxon>Bacillales</taxon>
        <taxon>Candidatus Onthovivens</taxon>
    </lineage>
</organism>
<name>A0A9D9DIC6_9BACL</name>
<evidence type="ECO:0000313" key="2">
    <source>
        <dbReference type="EMBL" id="MBO8427303.1"/>
    </source>
</evidence>
<accession>A0A9D9DIC6</accession>
<proteinExistence type="predicted"/>
<evidence type="ECO:0008006" key="4">
    <source>
        <dbReference type="Google" id="ProtNLM"/>
    </source>
</evidence>
<dbReference type="AlphaFoldDB" id="A0A9D9DIC6"/>
<feature type="transmembrane region" description="Helical" evidence="1">
    <location>
        <begin position="235"/>
        <end position="256"/>
    </location>
</feature>
<feature type="transmembrane region" description="Helical" evidence="1">
    <location>
        <begin position="187"/>
        <end position="215"/>
    </location>
</feature>
<comment type="caution">
    <text evidence="2">The sequence shown here is derived from an EMBL/GenBank/DDBJ whole genome shotgun (WGS) entry which is preliminary data.</text>
</comment>
<gene>
    <name evidence="2" type="ORF">IAC58_01930</name>
</gene>
<reference evidence="2" key="2">
    <citation type="journal article" date="2021" name="PeerJ">
        <title>Extensive microbial diversity within the chicken gut microbiome revealed by metagenomics and culture.</title>
        <authorList>
            <person name="Gilroy R."/>
            <person name="Ravi A."/>
            <person name="Getino M."/>
            <person name="Pursley I."/>
            <person name="Horton D.L."/>
            <person name="Alikhan N.F."/>
            <person name="Baker D."/>
            <person name="Gharbi K."/>
            <person name="Hall N."/>
            <person name="Watson M."/>
            <person name="Adriaenssens E.M."/>
            <person name="Foster-Nyarko E."/>
            <person name="Jarju S."/>
            <person name="Secka A."/>
            <person name="Antonio M."/>
            <person name="Oren A."/>
            <person name="Chaudhuri R.R."/>
            <person name="La Ragione R."/>
            <person name="Hildebrand F."/>
            <person name="Pallen M.J."/>
        </authorList>
    </citation>
    <scope>NUCLEOTIDE SEQUENCE</scope>
    <source>
        <strain evidence="2">11159</strain>
    </source>
</reference>
<dbReference type="EMBL" id="JADIMY010000042">
    <property type="protein sequence ID" value="MBO8427303.1"/>
    <property type="molecule type" value="Genomic_DNA"/>
</dbReference>
<keyword evidence="1" id="KW-0812">Transmembrane</keyword>
<sequence>MSKYGEKFEKALEQVLKIKFRVRLIAIIICLAILALDLILTFSLMFIENDEGSAIINDLIGGTEALSVALSYVLGTLMLIGIFFPIGIILYCSLNKIRAKSIFNKVMNRTCSIAYYLDEKEASKSLKKEFKIRLKDKDRDWIIKTTDAYYDKCEELKKKYEMSPNESENERSGKGGFDGWLLQEIGWFLLGFLVTIITIGICFPVAYCWMLRWNYKHTLYDGKRLTFDGNASQLIGKWICWLLLCIPTIGIFALFIPKKLMNWKVSHLHLAGEQPYLGGIFKANPIVYVLVMLGCSLLNLLTLTLLKPIFVTWKNRYIQNRLVIDGRRMEFDGNGIQLLGKYILWSLLKIITIGIYGFFVHIRMKKWISKHTHMKPGYSQIKVI</sequence>
<reference evidence="2" key="1">
    <citation type="submission" date="2020-10" db="EMBL/GenBank/DDBJ databases">
        <authorList>
            <person name="Gilroy R."/>
        </authorList>
    </citation>
    <scope>NUCLEOTIDE SEQUENCE</scope>
    <source>
        <strain evidence="2">11159</strain>
    </source>
</reference>
<evidence type="ECO:0000256" key="1">
    <source>
        <dbReference type="SAM" id="Phobius"/>
    </source>
</evidence>
<protein>
    <recommendedName>
        <fullName evidence="4">DUF898 family protein</fullName>
    </recommendedName>
</protein>
<feature type="transmembrane region" description="Helical" evidence="1">
    <location>
        <begin position="286"/>
        <end position="306"/>
    </location>
</feature>
<feature type="transmembrane region" description="Helical" evidence="1">
    <location>
        <begin position="67"/>
        <end position="92"/>
    </location>
</feature>
<keyword evidence="1" id="KW-0472">Membrane</keyword>